<reference evidence="14" key="1">
    <citation type="submission" date="2025-08" db="UniProtKB">
        <authorList>
            <consortium name="Ensembl"/>
        </authorList>
    </citation>
    <scope>IDENTIFICATION</scope>
</reference>
<feature type="transmembrane region" description="Helical" evidence="12">
    <location>
        <begin position="116"/>
        <end position="135"/>
    </location>
</feature>
<keyword evidence="9 11" id="KW-0675">Receptor</keyword>
<dbReference type="Proteomes" id="UP000694540">
    <property type="component" value="Unplaced"/>
</dbReference>
<accession>A0A8C3WZ87</accession>
<dbReference type="PROSITE" id="PS00237">
    <property type="entry name" value="G_PROTEIN_RECEP_F1_1"/>
    <property type="match status" value="1"/>
</dbReference>
<keyword evidence="4 11" id="KW-0812">Transmembrane</keyword>
<keyword evidence="15" id="KW-1185">Reference proteome</keyword>
<keyword evidence="7 11" id="KW-0297">G-protein coupled receptor</keyword>
<feature type="transmembrane region" description="Helical" evidence="12">
    <location>
        <begin position="212"/>
        <end position="241"/>
    </location>
</feature>
<feature type="domain" description="G-protein coupled receptors family 1 profile" evidence="13">
    <location>
        <begin position="56"/>
        <end position="305"/>
    </location>
</feature>
<dbReference type="PRINTS" id="PR00245">
    <property type="entry name" value="OLFACTORYR"/>
</dbReference>
<evidence type="ECO:0000256" key="12">
    <source>
        <dbReference type="RuleBase" id="RU363047"/>
    </source>
</evidence>
<dbReference type="FunFam" id="1.20.1070.10:FF:000009">
    <property type="entry name" value="Olfactory receptor"/>
    <property type="match status" value="1"/>
</dbReference>
<feature type="transmembrane region" description="Helical" evidence="12">
    <location>
        <begin position="41"/>
        <end position="64"/>
    </location>
</feature>
<reference evidence="14" key="2">
    <citation type="submission" date="2025-09" db="UniProtKB">
        <authorList>
            <consortium name="Ensembl"/>
        </authorList>
    </citation>
    <scope>IDENTIFICATION</scope>
</reference>
<dbReference type="Gene3D" id="1.20.1070.10">
    <property type="entry name" value="Rhodopsin 7-helix transmembrane proteins"/>
    <property type="match status" value="1"/>
</dbReference>
<comment type="similarity">
    <text evidence="11">Belongs to the G-protein coupled receptor 1 family.</text>
</comment>
<dbReference type="GO" id="GO:0005886">
    <property type="term" value="C:plasma membrane"/>
    <property type="evidence" value="ECO:0007669"/>
    <property type="project" value="UniProtKB-SubCell"/>
</dbReference>
<evidence type="ECO:0000256" key="5">
    <source>
        <dbReference type="ARBA" id="ARBA00022725"/>
    </source>
</evidence>
<dbReference type="GO" id="GO:0004984">
    <property type="term" value="F:olfactory receptor activity"/>
    <property type="evidence" value="ECO:0007669"/>
    <property type="project" value="InterPro"/>
</dbReference>
<evidence type="ECO:0000313" key="14">
    <source>
        <dbReference type="Ensembl" id="ENSCWAP00000023270.1"/>
    </source>
</evidence>
<sequence length="342" mass="37815">MHHPSLYSLVNTSEMKTGNHIFGVSEFLLLGLSEQQEEQRLLFGIFLAMYLITMVGNIVISLAIGSDPQLHTPMYFFLANFSLTDLALSSTTVPKMLVNIQAHSKLISYGGCLTQLYFFGLFADLDNFLLAVMALDRYVAISHPLHYAMTMNSQCCVLLVAGSWLVTAFHALVHTLLVTRLSFCGPNVIPHFFCDLVPLLKMACSSTYINDLVLSLVAGTLLIGPFACILTSYFFIALAVLRIGSLKGKQKAFSNCTSHLSVVSLFYSTAIGVYLCPPAASSGGKDRVFSVMYTVVTPMLNPFIYSLRNREMKGALGKVLRRNTNTFSWDLRVLTLRLRAES</sequence>
<dbReference type="SUPFAM" id="SSF81321">
    <property type="entry name" value="Family A G protein-coupled receptor-like"/>
    <property type="match status" value="1"/>
</dbReference>
<dbReference type="Pfam" id="PF13853">
    <property type="entry name" value="7tm_4"/>
    <property type="match status" value="1"/>
</dbReference>
<feature type="transmembrane region" description="Helical" evidence="12">
    <location>
        <begin position="253"/>
        <end position="275"/>
    </location>
</feature>
<protein>
    <recommendedName>
        <fullName evidence="12">Olfactory receptor</fullName>
    </recommendedName>
</protein>
<keyword evidence="12" id="KW-1003">Cell membrane</keyword>
<dbReference type="InterPro" id="IPR000276">
    <property type="entry name" value="GPCR_Rhodpsn"/>
</dbReference>
<evidence type="ECO:0000256" key="11">
    <source>
        <dbReference type="RuleBase" id="RU000688"/>
    </source>
</evidence>
<dbReference type="AlphaFoldDB" id="A0A8C3WZ87"/>
<evidence type="ECO:0000313" key="15">
    <source>
        <dbReference type="Proteomes" id="UP000694540"/>
    </source>
</evidence>
<evidence type="ECO:0000256" key="9">
    <source>
        <dbReference type="ARBA" id="ARBA00023170"/>
    </source>
</evidence>
<dbReference type="PRINTS" id="PR00237">
    <property type="entry name" value="GPCRRHODOPSN"/>
</dbReference>
<name>A0A8C3WZ87_9CETA</name>
<keyword evidence="10 11" id="KW-0807">Transducer</keyword>
<dbReference type="InterPro" id="IPR000725">
    <property type="entry name" value="Olfact_rcpt"/>
</dbReference>
<evidence type="ECO:0000256" key="10">
    <source>
        <dbReference type="ARBA" id="ARBA00023224"/>
    </source>
</evidence>
<dbReference type="InterPro" id="IPR017452">
    <property type="entry name" value="GPCR_Rhodpsn_7TM"/>
</dbReference>
<dbReference type="CDD" id="cd15918">
    <property type="entry name" value="7tmA_OR1_7-like"/>
    <property type="match status" value="1"/>
</dbReference>
<evidence type="ECO:0000256" key="1">
    <source>
        <dbReference type="ARBA" id="ARBA00003929"/>
    </source>
</evidence>
<evidence type="ECO:0000259" key="13">
    <source>
        <dbReference type="PROSITE" id="PS50262"/>
    </source>
</evidence>
<comment type="function">
    <text evidence="1">Putative odorant or sperm cell receptor.</text>
</comment>
<feature type="transmembrane region" description="Helical" evidence="12">
    <location>
        <begin position="287"/>
        <end position="307"/>
    </location>
</feature>
<keyword evidence="8 12" id="KW-0472">Membrane</keyword>
<feature type="transmembrane region" description="Helical" evidence="12">
    <location>
        <begin position="156"/>
        <end position="177"/>
    </location>
</feature>
<dbReference type="PANTHER" id="PTHR48001">
    <property type="entry name" value="OLFACTORY RECEPTOR"/>
    <property type="match status" value="1"/>
</dbReference>
<dbReference type="PROSITE" id="PS50262">
    <property type="entry name" value="G_PROTEIN_RECEP_F1_2"/>
    <property type="match status" value="1"/>
</dbReference>
<evidence type="ECO:0000256" key="7">
    <source>
        <dbReference type="ARBA" id="ARBA00023040"/>
    </source>
</evidence>
<keyword evidence="5 12" id="KW-0552">Olfaction</keyword>
<keyword evidence="6 12" id="KW-1133">Transmembrane helix</keyword>
<proteinExistence type="inferred from homology"/>
<evidence type="ECO:0000256" key="4">
    <source>
        <dbReference type="ARBA" id="ARBA00022692"/>
    </source>
</evidence>
<dbReference type="Ensembl" id="ENSCWAT00000025224.1">
    <property type="protein sequence ID" value="ENSCWAP00000023270.1"/>
    <property type="gene ID" value="ENSCWAG00000017736.1"/>
</dbReference>
<evidence type="ECO:0000256" key="3">
    <source>
        <dbReference type="ARBA" id="ARBA00022606"/>
    </source>
</evidence>
<dbReference type="GeneTree" id="ENSGT00940000165929"/>
<keyword evidence="3 12" id="KW-0716">Sensory transduction</keyword>
<evidence type="ECO:0000256" key="6">
    <source>
        <dbReference type="ARBA" id="ARBA00022989"/>
    </source>
</evidence>
<evidence type="ECO:0000256" key="8">
    <source>
        <dbReference type="ARBA" id="ARBA00023136"/>
    </source>
</evidence>
<organism evidence="14 15">
    <name type="scientific">Catagonus wagneri</name>
    <name type="common">Chacoan peccary</name>
    <dbReference type="NCBI Taxonomy" id="51154"/>
    <lineage>
        <taxon>Eukaryota</taxon>
        <taxon>Metazoa</taxon>
        <taxon>Chordata</taxon>
        <taxon>Craniata</taxon>
        <taxon>Vertebrata</taxon>
        <taxon>Euteleostomi</taxon>
        <taxon>Mammalia</taxon>
        <taxon>Eutheria</taxon>
        <taxon>Laurasiatheria</taxon>
        <taxon>Artiodactyla</taxon>
        <taxon>Suina</taxon>
        <taxon>Tayassuidae</taxon>
        <taxon>Catagonus</taxon>
    </lineage>
</organism>
<dbReference type="GO" id="GO:0004930">
    <property type="term" value="F:G protein-coupled receptor activity"/>
    <property type="evidence" value="ECO:0007669"/>
    <property type="project" value="UniProtKB-KW"/>
</dbReference>
<comment type="subcellular location">
    <subcellularLocation>
        <location evidence="12">Cell membrane</location>
        <topology evidence="12">Multi-pass membrane protein</topology>
    </subcellularLocation>
    <subcellularLocation>
        <location evidence="2">Membrane</location>
        <topology evidence="2">Multi-pass membrane protein</topology>
    </subcellularLocation>
</comment>
<evidence type="ECO:0000256" key="2">
    <source>
        <dbReference type="ARBA" id="ARBA00004141"/>
    </source>
</evidence>